<gene>
    <name evidence="2" type="ORF">FOZ60_001851</name>
</gene>
<comment type="caution">
    <text evidence="2">The sequence shown here is derived from an EMBL/GenBank/DDBJ whole genome shotgun (WGS) entry which is preliminary data.</text>
</comment>
<evidence type="ECO:0000313" key="3">
    <source>
        <dbReference type="Proteomes" id="UP000541610"/>
    </source>
</evidence>
<organism evidence="2 3">
    <name type="scientific">Perkinsus olseni</name>
    <name type="common">Perkinsus atlanticus</name>
    <dbReference type="NCBI Taxonomy" id="32597"/>
    <lineage>
        <taxon>Eukaryota</taxon>
        <taxon>Sar</taxon>
        <taxon>Alveolata</taxon>
        <taxon>Perkinsozoa</taxon>
        <taxon>Perkinsea</taxon>
        <taxon>Perkinsida</taxon>
        <taxon>Perkinsidae</taxon>
        <taxon>Perkinsus</taxon>
    </lineage>
</organism>
<dbReference type="OrthoDB" id="10504142at2759"/>
<dbReference type="AlphaFoldDB" id="A0A7J6PL24"/>
<reference evidence="2 3" key="1">
    <citation type="submission" date="2020-04" db="EMBL/GenBank/DDBJ databases">
        <title>Perkinsus olseni comparative genomics.</title>
        <authorList>
            <person name="Bogema D.R."/>
        </authorList>
    </citation>
    <scope>NUCLEOTIDE SEQUENCE [LARGE SCALE GENOMIC DNA]</scope>
    <source>
        <strain evidence="2">00978-12</strain>
    </source>
</reference>
<accession>A0A7J6PL24</accession>
<evidence type="ECO:0000313" key="2">
    <source>
        <dbReference type="EMBL" id="KAF4696171.1"/>
    </source>
</evidence>
<sequence>MITRCDMPPRPTADHTRHQQHHQQEGPSAAAVMTHSDTLHDIMQESKIFQAILLGHQEYHQPNKLTSDDDTHQTLPLPYSLVYIDNTDSRPSKQPRLGLPYTAELEDGDDFQDSFLPLEASPEIHIPESPRLCCLSESLSDVPELLLPPVCQDTRRAQRRTGLRRVVDRRRLVDRRRRMIRSFGLAEARESERHLSGVKRPAAHSEDCY</sequence>
<protein>
    <submittedName>
        <fullName evidence="2">Uncharacterized protein</fullName>
    </submittedName>
</protein>
<dbReference type="Proteomes" id="UP000541610">
    <property type="component" value="Unassembled WGS sequence"/>
</dbReference>
<name>A0A7J6PL24_PEROL</name>
<proteinExistence type="predicted"/>
<feature type="region of interest" description="Disordered" evidence="1">
    <location>
        <begin position="1"/>
        <end position="31"/>
    </location>
</feature>
<dbReference type="EMBL" id="JABANP010000013">
    <property type="protein sequence ID" value="KAF4696171.1"/>
    <property type="molecule type" value="Genomic_DNA"/>
</dbReference>
<evidence type="ECO:0000256" key="1">
    <source>
        <dbReference type="SAM" id="MobiDB-lite"/>
    </source>
</evidence>